<reference evidence="1 2" key="1">
    <citation type="submission" date="2018-03" db="EMBL/GenBank/DDBJ databases">
        <title>Whole genome sequencing of Histamine producing bacteria.</title>
        <authorList>
            <person name="Butler K."/>
        </authorList>
    </citation>
    <scope>NUCLEOTIDE SEQUENCE [LARGE SCALE GENOMIC DNA]</scope>
    <source>
        <strain evidence="1 2">Res.4.1</strain>
    </source>
</reference>
<evidence type="ECO:0000313" key="2">
    <source>
        <dbReference type="Proteomes" id="UP000240530"/>
    </source>
</evidence>
<evidence type="ECO:0000313" key="1">
    <source>
        <dbReference type="EMBL" id="PSV06162.1"/>
    </source>
</evidence>
<organism evidence="1 2">
    <name type="scientific">Photobacterium leiognathi subsp. mandapamensis</name>
    <name type="common">Photobacterium mandapamensis</name>
    <dbReference type="NCBI Taxonomy" id="48408"/>
    <lineage>
        <taxon>Bacteria</taxon>
        <taxon>Pseudomonadati</taxon>
        <taxon>Pseudomonadota</taxon>
        <taxon>Gammaproteobacteria</taxon>
        <taxon>Vibrionales</taxon>
        <taxon>Vibrionaceae</taxon>
        <taxon>Photobacterium</taxon>
    </lineage>
</organism>
<dbReference type="EMBL" id="PYNS01000041">
    <property type="protein sequence ID" value="PSV06162.1"/>
    <property type="molecule type" value="Genomic_DNA"/>
</dbReference>
<proteinExistence type="predicted"/>
<dbReference type="Proteomes" id="UP000240530">
    <property type="component" value="Unassembled WGS sequence"/>
</dbReference>
<protein>
    <submittedName>
        <fullName evidence="1">Uncharacterized protein</fullName>
    </submittedName>
</protein>
<gene>
    <name evidence="1" type="ORF">C0W93_20855</name>
</gene>
<name>A0A2T3KPJ8_PHOLD</name>
<dbReference type="AlphaFoldDB" id="A0A2T3KPJ8"/>
<comment type="caution">
    <text evidence="1">The sequence shown here is derived from an EMBL/GenBank/DDBJ whole genome shotgun (WGS) entry which is preliminary data.</text>
</comment>
<dbReference type="RefSeq" id="WP_107174474.1">
    <property type="nucleotide sequence ID" value="NZ_CP131574.1"/>
</dbReference>
<accession>A0A2T3KPJ8</accession>
<sequence>MRKNIRKTSKKNNKNAFEERFKIIVDDYHKAKELLDSLSAGTDEYEQQKKKCHQLFSHAERYLNSAT</sequence>